<keyword evidence="5" id="KW-1185">Reference proteome</keyword>
<dbReference type="GO" id="GO:0047372">
    <property type="term" value="F:monoacylglycerol lipase activity"/>
    <property type="evidence" value="ECO:0007669"/>
    <property type="project" value="TreeGrafter"/>
</dbReference>
<name>I7M7M7_TETTS</name>
<dbReference type="PANTHER" id="PTHR10794">
    <property type="entry name" value="ABHYDROLASE DOMAIN-CONTAINING PROTEIN"/>
    <property type="match status" value="1"/>
</dbReference>
<dbReference type="KEGG" id="tet:TTHERM_00523040"/>
<dbReference type="Pfam" id="PF00561">
    <property type="entry name" value="Abhydrolase_1"/>
    <property type="match status" value="1"/>
</dbReference>
<feature type="active site" description="Charge relay system" evidence="2">
    <location>
        <position position="204"/>
    </location>
</feature>
<dbReference type="EMBL" id="GG662717">
    <property type="protein sequence ID" value="EAR94237.2"/>
    <property type="molecule type" value="Genomic_DNA"/>
</dbReference>
<reference evidence="5" key="1">
    <citation type="journal article" date="2006" name="PLoS Biol.">
        <title>Macronuclear genome sequence of the ciliate Tetrahymena thermophila, a model eukaryote.</title>
        <authorList>
            <person name="Eisen J.A."/>
            <person name="Coyne R.S."/>
            <person name="Wu M."/>
            <person name="Wu D."/>
            <person name="Thiagarajan M."/>
            <person name="Wortman J.R."/>
            <person name="Badger J.H."/>
            <person name="Ren Q."/>
            <person name="Amedeo P."/>
            <person name="Jones K.M."/>
            <person name="Tallon L.J."/>
            <person name="Delcher A.L."/>
            <person name="Salzberg S.L."/>
            <person name="Silva J.C."/>
            <person name="Haas B.J."/>
            <person name="Majoros W.H."/>
            <person name="Farzad M."/>
            <person name="Carlton J.M."/>
            <person name="Smith R.K. Jr."/>
            <person name="Garg J."/>
            <person name="Pearlman R.E."/>
            <person name="Karrer K.M."/>
            <person name="Sun L."/>
            <person name="Manning G."/>
            <person name="Elde N.C."/>
            <person name="Turkewitz A.P."/>
            <person name="Asai D.J."/>
            <person name="Wilkes D.E."/>
            <person name="Wang Y."/>
            <person name="Cai H."/>
            <person name="Collins K."/>
            <person name="Stewart B.A."/>
            <person name="Lee S.R."/>
            <person name="Wilamowska K."/>
            <person name="Weinberg Z."/>
            <person name="Ruzzo W.L."/>
            <person name="Wloga D."/>
            <person name="Gaertig J."/>
            <person name="Frankel J."/>
            <person name="Tsao C.-C."/>
            <person name="Gorovsky M.A."/>
            <person name="Keeling P.J."/>
            <person name="Waller R.F."/>
            <person name="Patron N.J."/>
            <person name="Cherry J.M."/>
            <person name="Stover N.A."/>
            <person name="Krieger C.J."/>
            <person name="del Toro C."/>
            <person name="Ryder H.F."/>
            <person name="Williamson S.C."/>
            <person name="Barbeau R.A."/>
            <person name="Hamilton E.P."/>
            <person name="Orias E."/>
        </authorList>
    </citation>
    <scope>NUCLEOTIDE SEQUENCE [LARGE SCALE GENOMIC DNA]</scope>
    <source>
        <strain evidence="5">SB210</strain>
    </source>
</reference>
<dbReference type="InterPro" id="IPR000073">
    <property type="entry name" value="AB_hydrolase_1"/>
</dbReference>
<dbReference type="STRING" id="312017.I7M7M7"/>
<evidence type="ECO:0000313" key="5">
    <source>
        <dbReference type="Proteomes" id="UP000009168"/>
    </source>
</evidence>
<evidence type="ECO:0000256" key="2">
    <source>
        <dbReference type="PIRSR" id="PIRSR005211-1"/>
    </source>
</evidence>
<evidence type="ECO:0000259" key="3">
    <source>
        <dbReference type="Pfam" id="PF00561"/>
    </source>
</evidence>
<proteinExistence type="inferred from homology"/>
<dbReference type="Gene3D" id="3.40.50.1820">
    <property type="entry name" value="alpha/beta hydrolase"/>
    <property type="match status" value="1"/>
</dbReference>
<keyword evidence="4" id="KW-0378">Hydrolase</keyword>
<dbReference type="GO" id="GO:0034338">
    <property type="term" value="F:short-chain carboxylesterase activity"/>
    <property type="evidence" value="ECO:0007669"/>
    <property type="project" value="TreeGrafter"/>
</dbReference>
<dbReference type="PIRSF" id="PIRSF005211">
    <property type="entry name" value="Ab_hydro_YheT"/>
    <property type="match status" value="1"/>
</dbReference>
<dbReference type="ESTHER" id="tetts-q23c68">
    <property type="family name" value="abh_upf0017"/>
</dbReference>
<dbReference type="InterPro" id="IPR012020">
    <property type="entry name" value="ABHD4"/>
</dbReference>
<dbReference type="OrthoDB" id="437070at2759"/>
<dbReference type="Proteomes" id="UP000009168">
    <property type="component" value="Unassembled WGS sequence"/>
</dbReference>
<dbReference type="RefSeq" id="XP_001014482.2">
    <property type="nucleotide sequence ID" value="XM_001014482.3"/>
</dbReference>
<dbReference type="InParanoid" id="I7M7M7"/>
<dbReference type="AlphaFoldDB" id="I7M7M7"/>
<dbReference type="PANTHER" id="PTHR10794:SF63">
    <property type="entry name" value="ALPHA_BETA HYDROLASE 1, ISOFORM A"/>
    <property type="match status" value="1"/>
</dbReference>
<dbReference type="GeneID" id="7839434"/>
<feature type="active site" description="Charge relay system" evidence="2">
    <location>
        <position position="330"/>
    </location>
</feature>
<comment type="similarity">
    <text evidence="1">Belongs to the AB hydrolase superfamily. AB hydrolase 4 family.</text>
</comment>
<evidence type="ECO:0000313" key="4">
    <source>
        <dbReference type="EMBL" id="EAR94237.2"/>
    </source>
</evidence>
<dbReference type="SUPFAM" id="SSF53474">
    <property type="entry name" value="alpha/beta-Hydrolases"/>
    <property type="match status" value="1"/>
</dbReference>
<evidence type="ECO:0000256" key="1">
    <source>
        <dbReference type="ARBA" id="ARBA00010884"/>
    </source>
</evidence>
<feature type="domain" description="AB hydrolase-1" evidence="3">
    <location>
        <begin position="123"/>
        <end position="364"/>
    </location>
</feature>
<accession>I7M7M7</accession>
<dbReference type="eggNOG" id="KOG1838">
    <property type="taxonomic scope" value="Eukaryota"/>
</dbReference>
<organism evidence="4 5">
    <name type="scientific">Tetrahymena thermophila (strain SB210)</name>
    <dbReference type="NCBI Taxonomy" id="312017"/>
    <lineage>
        <taxon>Eukaryota</taxon>
        <taxon>Sar</taxon>
        <taxon>Alveolata</taxon>
        <taxon>Ciliophora</taxon>
        <taxon>Intramacronucleata</taxon>
        <taxon>Oligohymenophorea</taxon>
        <taxon>Hymenostomatida</taxon>
        <taxon>Tetrahymenina</taxon>
        <taxon>Tetrahymenidae</taxon>
        <taxon>Tetrahymena</taxon>
    </lineage>
</organism>
<dbReference type="InterPro" id="IPR050960">
    <property type="entry name" value="AB_hydrolase_4_sf"/>
</dbReference>
<feature type="active site" description="Charge relay system" evidence="2">
    <location>
        <position position="359"/>
    </location>
</feature>
<sequence>MNNIKNFLNRKSLLAFGLGAAIVYPQINSNFELYYSDTKLNQFIKNKCNEIKKGYFLPTPYLGYGILQAIFGSKSQFRHEKINYEKKYIDFGDYGELRYDVAKLQDETIVPIEKREKNKNNCLVILLGITASSQEPYVENMTAEALKEGYTVVLYNDRLYNNYEDKGRIFPREGYYSIEVDFEKTLSQIQKDFSGYNFYAVGHSFGANTLVKYLGSHKNNNPFKGAVSVGNPFDIKQAFATLRPTFDKYLVESRQTVLKMRQSLLQNPPPHININLEKALKAVNTTEFDEHFSKHLYGHKSIFDYYEDLSCINQLKNVKIPLLCLNSKDDPCIHHSTIPFNISEINQNVMLLVTKCGGHVGWFEGIFTPKRWYMKPTLEFLNALTDYSCSQL</sequence>
<gene>
    <name evidence="4" type="ORF">TTHERM_00523040</name>
</gene>
<protein>
    <submittedName>
        <fullName evidence="4">Alpha/beta fold hydrolase</fullName>
    </submittedName>
</protein>
<dbReference type="InterPro" id="IPR029058">
    <property type="entry name" value="AB_hydrolase_fold"/>
</dbReference>